<evidence type="ECO:0000313" key="1">
    <source>
        <dbReference type="EMBL" id="HGW29788.1"/>
    </source>
</evidence>
<dbReference type="AlphaFoldDB" id="A0A7C4TKM9"/>
<comment type="caution">
    <text evidence="1">The sequence shown here is derived from an EMBL/GenBank/DDBJ whole genome shotgun (WGS) entry which is preliminary data.</text>
</comment>
<accession>A0A7C4TKM9</accession>
<protein>
    <recommendedName>
        <fullName evidence="2">DUF4145 domain-containing protein</fullName>
    </recommendedName>
</protein>
<dbReference type="EMBL" id="DSRT01000138">
    <property type="protein sequence ID" value="HGW29788.1"/>
    <property type="molecule type" value="Genomic_DNA"/>
</dbReference>
<reference evidence="1" key="1">
    <citation type="journal article" date="2020" name="mSystems">
        <title>Genome- and Community-Level Interaction Insights into Carbon Utilization and Element Cycling Functions of Hydrothermarchaeota in Hydrothermal Sediment.</title>
        <authorList>
            <person name="Zhou Z."/>
            <person name="Liu Y."/>
            <person name="Xu W."/>
            <person name="Pan J."/>
            <person name="Luo Z.H."/>
            <person name="Li M."/>
        </authorList>
    </citation>
    <scope>NUCLEOTIDE SEQUENCE [LARGE SCALE GENOMIC DNA]</scope>
    <source>
        <strain evidence="1">SpSt-417</strain>
    </source>
</reference>
<organism evidence="1">
    <name type="scientific">candidate division WWE3 bacterium</name>
    <dbReference type="NCBI Taxonomy" id="2053526"/>
    <lineage>
        <taxon>Bacteria</taxon>
        <taxon>Katanobacteria</taxon>
    </lineage>
</organism>
<gene>
    <name evidence="1" type="ORF">ENR63_02610</name>
</gene>
<sequence>MGFWATLFGFGSERPYIISAATREAVEREWKNIDVLRKKGGPSQLRQALIAADKTLDNVLRDVAKGETMAERLKNSKTRFDVDFYQKIWSAHKTRNMLVHESGYEPSYYILEEAIDNLRLAIEKLGVSL</sequence>
<evidence type="ECO:0008006" key="2">
    <source>
        <dbReference type="Google" id="ProtNLM"/>
    </source>
</evidence>
<name>A0A7C4TKM9_UNCKA</name>
<proteinExistence type="predicted"/>